<evidence type="ECO:0000313" key="3">
    <source>
        <dbReference type="Proteomes" id="UP001566132"/>
    </source>
</evidence>
<dbReference type="Pfam" id="PF16087">
    <property type="entry name" value="DUF4817"/>
    <property type="match status" value="1"/>
</dbReference>
<dbReference type="Proteomes" id="UP001566132">
    <property type="component" value="Unassembled WGS sequence"/>
</dbReference>
<reference evidence="2 3" key="1">
    <citation type="submission" date="2024-05" db="EMBL/GenBank/DDBJ databases">
        <title>Genetic variation in Jamaican populations of the coffee berry borer (Hypothenemus hampei).</title>
        <authorList>
            <person name="Errbii M."/>
            <person name="Myrie A."/>
        </authorList>
    </citation>
    <scope>NUCLEOTIDE SEQUENCE [LARGE SCALE GENOMIC DNA]</scope>
    <source>
        <strain evidence="2">JA-Hopewell-2020-01-JO</strain>
        <tissue evidence="2">Whole body</tissue>
    </source>
</reference>
<dbReference type="PANTHER" id="PTHR47326:SF1">
    <property type="entry name" value="HTH PSQ-TYPE DOMAIN-CONTAINING PROTEIN"/>
    <property type="match status" value="1"/>
</dbReference>
<comment type="caution">
    <text evidence="2">The sequence shown here is derived from an EMBL/GenBank/DDBJ whole genome shotgun (WGS) entry which is preliminary data.</text>
</comment>
<dbReference type="AlphaFoldDB" id="A0ABD1EG10"/>
<name>A0ABD1EG10_HYPHA</name>
<dbReference type="PANTHER" id="PTHR47326">
    <property type="entry name" value="TRANSPOSABLE ELEMENT TC3 TRANSPOSASE-LIKE PROTEIN"/>
    <property type="match status" value="1"/>
</dbReference>
<sequence>MPRHSLFSNAEMRDMVCVYAQENFVGRRAHRRYFELYPNRRQPDRGLFQNLFNRLGETGSFRPKRTVGRNNTISVDTEEEILIRVAENPEISTRQVARATRKMYCLLMKPRLHVEECSILEISTFGTLKILMLLLSVIFNKNLKLTFGAEL</sequence>
<organism evidence="2 3">
    <name type="scientific">Hypothenemus hampei</name>
    <name type="common">Coffee berry borer</name>
    <dbReference type="NCBI Taxonomy" id="57062"/>
    <lineage>
        <taxon>Eukaryota</taxon>
        <taxon>Metazoa</taxon>
        <taxon>Ecdysozoa</taxon>
        <taxon>Arthropoda</taxon>
        <taxon>Hexapoda</taxon>
        <taxon>Insecta</taxon>
        <taxon>Pterygota</taxon>
        <taxon>Neoptera</taxon>
        <taxon>Endopterygota</taxon>
        <taxon>Coleoptera</taxon>
        <taxon>Polyphaga</taxon>
        <taxon>Cucujiformia</taxon>
        <taxon>Curculionidae</taxon>
        <taxon>Scolytinae</taxon>
        <taxon>Hypothenemus</taxon>
    </lineage>
</organism>
<gene>
    <name evidence="2" type="ORF">ABEB36_009329</name>
</gene>
<accession>A0ABD1EG10</accession>
<proteinExistence type="predicted"/>
<evidence type="ECO:0000259" key="1">
    <source>
        <dbReference type="Pfam" id="PF16087"/>
    </source>
</evidence>
<dbReference type="InterPro" id="IPR032135">
    <property type="entry name" value="DUF4817"/>
</dbReference>
<feature type="domain" description="DUF4817" evidence="1">
    <location>
        <begin position="14"/>
        <end position="60"/>
    </location>
</feature>
<evidence type="ECO:0000313" key="2">
    <source>
        <dbReference type="EMBL" id="KAL1493629.1"/>
    </source>
</evidence>
<dbReference type="EMBL" id="JBDJPC010000007">
    <property type="protein sequence ID" value="KAL1493629.1"/>
    <property type="molecule type" value="Genomic_DNA"/>
</dbReference>
<protein>
    <recommendedName>
        <fullName evidence="1">DUF4817 domain-containing protein</fullName>
    </recommendedName>
</protein>
<keyword evidence="3" id="KW-1185">Reference proteome</keyword>